<keyword evidence="3 6" id="KW-0249">Electron transport</keyword>
<evidence type="ECO:0000256" key="4">
    <source>
        <dbReference type="ARBA" id="ARBA00023004"/>
    </source>
</evidence>
<protein>
    <recommendedName>
        <fullName evidence="6">Ferredoxin</fullName>
    </recommendedName>
</protein>
<feature type="domain" description="4Fe-4S ferredoxin-type" evidence="7">
    <location>
        <begin position="1"/>
        <end position="29"/>
    </location>
</feature>
<dbReference type="PANTHER" id="PTHR36923">
    <property type="entry name" value="FERREDOXIN"/>
    <property type="match status" value="1"/>
</dbReference>
<reference evidence="8 9" key="1">
    <citation type="submission" date="2015-09" db="EMBL/GenBank/DDBJ databases">
        <authorList>
            <consortium name="Pathogen Informatics"/>
        </authorList>
    </citation>
    <scope>NUCLEOTIDE SEQUENCE [LARGE SCALE GENOMIC DNA]</scope>
    <source>
        <strain evidence="8 9">2789STDY5834855</strain>
    </source>
</reference>
<dbReference type="PRINTS" id="PR00352">
    <property type="entry name" value="3FE4SFRDOXIN"/>
</dbReference>
<sequence length="63" mass="6682">MKAWVNEDTCIGCEVCVSVCSDVFSMNDNGKSVAITGDIPSDLQDDAIEARDACPVSAIDIDE</sequence>
<dbReference type="InterPro" id="IPR017896">
    <property type="entry name" value="4Fe4S_Fe-S-bd"/>
</dbReference>
<dbReference type="GeneID" id="83011826"/>
<dbReference type="OrthoDB" id="9803319at2"/>
<dbReference type="GO" id="GO:0009055">
    <property type="term" value="F:electron transfer activity"/>
    <property type="evidence" value="ECO:0007669"/>
    <property type="project" value="UniProtKB-UniRule"/>
</dbReference>
<keyword evidence="1 6" id="KW-0813">Transport</keyword>
<organism evidence="8 9">
    <name type="scientific">Clostridium disporicum</name>
    <dbReference type="NCBI Taxonomy" id="84024"/>
    <lineage>
        <taxon>Bacteria</taxon>
        <taxon>Bacillati</taxon>
        <taxon>Bacillota</taxon>
        <taxon>Clostridia</taxon>
        <taxon>Eubacteriales</taxon>
        <taxon>Clostridiaceae</taxon>
        <taxon>Clostridium</taxon>
    </lineage>
</organism>
<name>A0A173XYT0_9CLOT</name>
<evidence type="ECO:0000259" key="7">
    <source>
        <dbReference type="PROSITE" id="PS51379"/>
    </source>
</evidence>
<dbReference type="PANTHER" id="PTHR36923:SF3">
    <property type="entry name" value="FERREDOXIN"/>
    <property type="match status" value="1"/>
</dbReference>
<evidence type="ECO:0000313" key="8">
    <source>
        <dbReference type="EMBL" id="CUN57202.1"/>
    </source>
</evidence>
<dbReference type="Gene3D" id="3.30.70.20">
    <property type="match status" value="1"/>
</dbReference>
<evidence type="ECO:0000256" key="2">
    <source>
        <dbReference type="ARBA" id="ARBA00022723"/>
    </source>
</evidence>
<evidence type="ECO:0000256" key="5">
    <source>
        <dbReference type="ARBA" id="ARBA00023014"/>
    </source>
</evidence>
<accession>A0A173XYT0</accession>
<keyword evidence="4 6" id="KW-0408">Iron</keyword>
<dbReference type="InterPro" id="IPR051269">
    <property type="entry name" value="Fe-S_cluster_ET"/>
</dbReference>
<keyword evidence="5 6" id="KW-0411">Iron-sulfur</keyword>
<dbReference type="Proteomes" id="UP000095558">
    <property type="component" value="Unassembled WGS sequence"/>
</dbReference>
<dbReference type="Pfam" id="PF13370">
    <property type="entry name" value="Fer4_13"/>
    <property type="match status" value="1"/>
</dbReference>
<dbReference type="InterPro" id="IPR001080">
    <property type="entry name" value="3Fe4S_ferredoxin"/>
</dbReference>
<dbReference type="EMBL" id="CYZV01000002">
    <property type="protein sequence ID" value="CUN57202.1"/>
    <property type="molecule type" value="Genomic_DNA"/>
</dbReference>
<dbReference type="GO" id="GO:0051536">
    <property type="term" value="F:iron-sulfur cluster binding"/>
    <property type="evidence" value="ECO:0007669"/>
    <property type="project" value="UniProtKB-KW"/>
</dbReference>
<evidence type="ECO:0000256" key="6">
    <source>
        <dbReference type="RuleBase" id="RU368020"/>
    </source>
</evidence>
<gene>
    <name evidence="8" type="primary">fdx_1</name>
    <name evidence="8" type="ORF">ERS852470_00228</name>
</gene>
<evidence type="ECO:0000313" key="9">
    <source>
        <dbReference type="Proteomes" id="UP000095558"/>
    </source>
</evidence>
<dbReference type="RefSeq" id="WP_042397849.1">
    <property type="nucleotide sequence ID" value="NZ_CYYT01000026.1"/>
</dbReference>
<dbReference type="AlphaFoldDB" id="A0A173XYT0"/>
<keyword evidence="2 6" id="KW-0479">Metal-binding</keyword>
<evidence type="ECO:0000256" key="3">
    <source>
        <dbReference type="ARBA" id="ARBA00022982"/>
    </source>
</evidence>
<proteinExistence type="predicted"/>
<evidence type="ECO:0000256" key="1">
    <source>
        <dbReference type="ARBA" id="ARBA00022448"/>
    </source>
</evidence>
<dbReference type="GO" id="GO:0005506">
    <property type="term" value="F:iron ion binding"/>
    <property type="evidence" value="ECO:0007669"/>
    <property type="project" value="UniProtKB-UniRule"/>
</dbReference>
<dbReference type="PROSITE" id="PS51379">
    <property type="entry name" value="4FE4S_FER_2"/>
    <property type="match status" value="1"/>
</dbReference>
<dbReference type="SUPFAM" id="SSF54862">
    <property type="entry name" value="4Fe-4S ferredoxins"/>
    <property type="match status" value="1"/>
</dbReference>
<comment type="function">
    <text evidence="6">Ferredoxins are iron-sulfur proteins that transfer electrons in a wide variety of metabolic reactions.</text>
</comment>